<dbReference type="AlphaFoldDB" id="K6WSZ8"/>
<gene>
    <name evidence="1" type="ORF">KILIM_053_00020</name>
</gene>
<dbReference type="eggNOG" id="COG4861">
    <property type="taxonomic scope" value="Bacteria"/>
</dbReference>
<organism evidence="1 2">
    <name type="scientific">Kineosphaera limosa NBRC 100340</name>
    <dbReference type="NCBI Taxonomy" id="1184609"/>
    <lineage>
        <taxon>Bacteria</taxon>
        <taxon>Bacillati</taxon>
        <taxon>Actinomycetota</taxon>
        <taxon>Actinomycetes</taxon>
        <taxon>Micrococcales</taxon>
        <taxon>Dermatophilaceae</taxon>
        <taxon>Kineosphaera</taxon>
    </lineage>
</organism>
<keyword evidence="2" id="KW-1185">Reference proteome</keyword>
<dbReference type="EMBL" id="BAHD01000053">
    <property type="protein sequence ID" value="GAB96951.1"/>
    <property type="molecule type" value="Genomic_DNA"/>
</dbReference>
<comment type="caution">
    <text evidence="1">The sequence shown here is derived from an EMBL/GenBank/DDBJ whole genome shotgun (WGS) entry which is preliminary data.</text>
</comment>
<dbReference type="Pfam" id="PF09952">
    <property type="entry name" value="AbiEi_2"/>
    <property type="match status" value="1"/>
</dbReference>
<evidence type="ECO:0000313" key="1">
    <source>
        <dbReference type="EMBL" id="GAB96951.1"/>
    </source>
</evidence>
<protein>
    <submittedName>
        <fullName evidence="1">Uncharacterized protein</fullName>
    </submittedName>
</protein>
<accession>K6WSZ8</accession>
<proteinExistence type="predicted"/>
<sequence>MAKTLAEENLHWVDLAGNASIRVPGLRVAIQGRPPVTVPSRYVVSAAFRPAGLQVLLAVLVMSQDRIPKLRSLADAAGVSLGAAQAAVADLRRHGYVDGDQLTRTGELLDRWVAAYGTHDSDRWIVGTYEGEPEWWTDAEAFRTDAACLGGEAAADAMGLPLRSLTGIVYSDDLPTRVIRFGRLRRANSGNVQLRHKFWSLPDEGWLAPSPLIYAELLKSGDGRRAEIAQEMRESDAILRSLRD</sequence>
<dbReference type="Proteomes" id="UP000008366">
    <property type="component" value="Unassembled WGS sequence"/>
</dbReference>
<dbReference type="STRING" id="1184609.KILIM_053_00020"/>
<dbReference type="InterPro" id="IPR019238">
    <property type="entry name" value="AbiEi_2"/>
</dbReference>
<reference evidence="1 2" key="1">
    <citation type="submission" date="2012-08" db="EMBL/GenBank/DDBJ databases">
        <title>Whole genome shotgun sequence of Kineosphaera limosa NBRC 100340.</title>
        <authorList>
            <person name="Yoshida I."/>
            <person name="Isaki S."/>
            <person name="Hosoyama A."/>
            <person name="Tsuchikane K."/>
            <person name="Katsumata H."/>
            <person name="Ando Y."/>
            <person name="Ohji S."/>
            <person name="Hamada M."/>
            <person name="Tamura T."/>
            <person name="Yamazoe A."/>
            <person name="Yamazaki S."/>
            <person name="Fujita N."/>
        </authorList>
    </citation>
    <scope>NUCLEOTIDE SEQUENCE [LARGE SCALE GENOMIC DNA]</scope>
    <source>
        <strain evidence="1 2">NBRC 100340</strain>
    </source>
</reference>
<evidence type="ECO:0000313" key="2">
    <source>
        <dbReference type="Proteomes" id="UP000008366"/>
    </source>
</evidence>
<name>K6WSZ8_9MICO</name>